<evidence type="ECO:0000256" key="3">
    <source>
        <dbReference type="ARBA" id="ARBA00034003"/>
    </source>
</evidence>
<dbReference type="GO" id="GO:0006281">
    <property type="term" value="P:DNA repair"/>
    <property type="evidence" value="ECO:0007669"/>
    <property type="project" value="InterPro"/>
</dbReference>
<dbReference type="PROSITE" id="PS50160">
    <property type="entry name" value="DNA_LIGASE_A3"/>
    <property type="match status" value="1"/>
</dbReference>
<dbReference type="SUPFAM" id="SSF56091">
    <property type="entry name" value="DNA ligase/mRNA capping enzyme, catalytic domain"/>
    <property type="match status" value="1"/>
</dbReference>
<comment type="similarity">
    <text evidence="1">Belongs to the ATP-dependent DNA ligase family.</text>
</comment>
<name>A0A4R5KF32_9BACL</name>
<dbReference type="InterPro" id="IPR012340">
    <property type="entry name" value="NA-bd_OB-fold"/>
</dbReference>
<dbReference type="GO" id="GO:0005524">
    <property type="term" value="F:ATP binding"/>
    <property type="evidence" value="ECO:0007669"/>
    <property type="project" value="InterPro"/>
</dbReference>
<comment type="catalytic activity">
    <reaction evidence="3">
        <text>ATP + (deoxyribonucleotide)n-3'-hydroxyl + 5'-phospho-(deoxyribonucleotide)m = (deoxyribonucleotide)n+m + AMP + diphosphate.</text>
        <dbReference type="EC" id="6.5.1.1"/>
    </reaction>
</comment>
<evidence type="ECO:0000256" key="2">
    <source>
        <dbReference type="ARBA" id="ARBA00022598"/>
    </source>
</evidence>
<accession>A0A4R5KF32</accession>
<protein>
    <submittedName>
        <fullName evidence="5">DNA ligase</fullName>
    </submittedName>
</protein>
<dbReference type="Pfam" id="PF01068">
    <property type="entry name" value="DNA_ligase_A_M"/>
    <property type="match status" value="1"/>
</dbReference>
<dbReference type="SUPFAM" id="SSF50249">
    <property type="entry name" value="Nucleic acid-binding proteins"/>
    <property type="match status" value="1"/>
</dbReference>
<gene>
    <name evidence="5" type="ORF">E1757_26155</name>
</gene>
<sequence length="306" mass="35313">MTEIPLPKEPMAPISVDTLPEGEEWGYQIKWDGVRLLARLGDGRIDLFSRQMLNKTLIYPEAVSLLEPLRQRVCLLDGEAVIFDQSKQRPNFQLILQRERSRSAKAGTRDGSQFIYVLFDLLHLDGDDLRQLPYEERHRRLLQLFPDKQPQLFVTDLFRDLPALWSWVEQNGWEGVVAKRLAASYREGKKHKDWFKKKTALLFEVAIPGLMIRGGQVASLIMAKDGMLFGRVSSGLNEQLKERLLREGLRRKQDTPVFAALPAELKKERILWLRSPFRCIVTGLEITSDGLLRHPKIVKLYEAIND</sequence>
<dbReference type="PANTHER" id="PTHR45674:SF4">
    <property type="entry name" value="DNA LIGASE 1"/>
    <property type="match status" value="1"/>
</dbReference>
<dbReference type="Gene3D" id="3.30.470.30">
    <property type="entry name" value="DNA ligase/mRNA capping enzyme"/>
    <property type="match status" value="1"/>
</dbReference>
<dbReference type="EMBL" id="SMRT01000015">
    <property type="protein sequence ID" value="TDF93866.1"/>
    <property type="molecule type" value="Genomic_DNA"/>
</dbReference>
<evidence type="ECO:0000313" key="6">
    <source>
        <dbReference type="Proteomes" id="UP000295636"/>
    </source>
</evidence>
<evidence type="ECO:0000313" key="5">
    <source>
        <dbReference type="EMBL" id="TDF93866.1"/>
    </source>
</evidence>
<dbReference type="InterPro" id="IPR012310">
    <property type="entry name" value="DNA_ligase_ATP-dep_cent"/>
</dbReference>
<proteinExistence type="inferred from homology"/>
<dbReference type="GO" id="GO:0006310">
    <property type="term" value="P:DNA recombination"/>
    <property type="evidence" value="ECO:0007669"/>
    <property type="project" value="InterPro"/>
</dbReference>
<dbReference type="RefSeq" id="WP_133233728.1">
    <property type="nucleotide sequence ID" value="NZ_SMRT01000015.1"/>
</dbReference>
<keyword evidence="2 5" id="KW-0436">Ligase</keyword>
<keyword evidence="6" id="KW-1185">Reference proteome</keyword>
<dbReference type="AlphaFoldDB" id="A0A4R5KF32"/>
<reference evidence="5 6" key="1">
    <citation type="submission" date="2019-03" db="EMBL/GenBank/DDBJ databases">
        <title>This is whole genome sequence of Paenibacillus sp MS74 strain.</title>
        <authorList>
            <person name="Trinh H.N."/>
        </authorList>
    </citation>
    <scope>NUCLEOTIDE SEQUENCE [LARGE SCALE GENOMIC DNA]</scope>
    <source>
        <strain evidence="5 6">MS74</strain>
    </source>
</reference>
<organism evidence="5 6">
    <name type="scientific">Paenibacillus piri</name>
    <dbReference type="NCBI Taxonomy" id="2547395"/>
    <lineage>
        <taxon>Bacteria</taxon>
        <taxon>Bacillati</taxon>
        <taxon>Bacillota</taxon>
        <taxon>Bacilli</taxon>
        <taxon>Bacillales</taxon>
        <taxon>Paenibacillaceae</taxon>
        <taxon>Paenibacillus</taxon>
    </lineage>
</organism>
<dbReference type="PANTHER" id="PTHR45674">
    <property type="entry name" value="DNA LIGASE 1/3 FAMILY MEMBER"/>
    <property type="match status" value="1"/>
</dbReference>
<comment type="caution">
    <text evidence="5">The sequence shown here is derived from an EMBL/GenBank/DDBJ whole genome shotgun (WGS) entry which is preliminary data.</text>
</comment>
<dbReference type="OrthoDB" id="9802472at2"/>
<evidence type="ECO:0000256" key="1">
    <source>
        <dbReference type="ARBA" id="ARBA00007572"/>
    </source>
</evidence>
<evidence type="ECO:0000259" key="4">
    <source>
        <dbReference type="PROSITE" id="PS50160"/>
    </source>
</evidence>
<dbReference type="GO" id="GO:0003910">
    <property type="term" value="F:DNA ligase (ATP) activity"/>
    <property type="evidence" value="ECO:0007669"/>
    <property type="project" value="UniProtKB-EC"/>
</dbReference>
<dbReference type="InterPro" id="IPR050191">
    <property type="entry name" value="ATP-dep_DNA_ligase"/>
</dbReference>
<dbReference type="Gene3D" id="3.30.1490.70">
    <property type="match status" value="1"/>
</dbReference>
<dbReference type="Proteomes" id="UP000295636">
    <property type="component" value="Unassembled WGS sequence"/>
</dbReference>
<feature type="domain" description="ATP-dependent DNA ligase family profile" evidence="4">
    <location>
        <begin position="116"/>
        <end position="235"/>
    </location>
</feature>